<accession>A0AA39SJA9</accession>
<protein>
    <recommendedName>
        <fullName evidence="12">Ionotropic glutamate receptor C-terminal domain-containing protein</fullName>
    </recommendedName>
</protein>
<keyword evidence="4 11" id="KW-1133">Transmembrane helix</keyword>
<dbReference type="SMART" id="SM00079">
    <property type="entry name" value="PBPe"/>
    <property type="match status" value="1"/>
</dbReference>
<dbReference type="InterPro" id="IPR015683">
    <property type="entry name" value="Ionotropic_Glu_rcpt"/>
</dbReference>
<proteinExistence type="predicted"/>
<evidence type="ECO:0000256" key="8">
    <source>
        <dbReference type="ARBA" id="ARBA00023180"/>
    </source>
</evidence>
<sequence>MITVQQINFQLNSKESYIGYQRGSKDFVSNLNFKDTNLQQYTSPEDYANALSRGSKKGGVSAIVDEIPYIKIFLLKYSADYSMVGSNSTTNGFAFVFRKGSPLVPEMSRAIAKLRADGRLIMMENAWFKGQSMVTFGDTSNKVNPLTIDSFRGLFLITGVSSTFAIAILYSFWIYKNWHFVRNCFNVMDFNLGRLQFIKEYLYRKMFRTTNVIQLEQITWSMNCLI</sequence>
<evidence type="ECO:0000256" key="11">
    <source>
        <dbReference type="SAM" id="Phobius"/>
    </source>
</evidence>
<keyword evidence="14" id="KW-1185">Reference proteome</keyword>
<dbReference type="PANTHER" id="PTHR18966">
    <property type="entry name" value="IONOTROPIC GLUTAMATE RECEPTOR"/>
    <property type="match status" value="1"/>
</dbReference>
<reference evidence="13" key="1">
    <citation type="journal article" date="2022" name="Plant J.">
        <title>Strategies of tolerance reflected in two North American maple genomes.</title>
        <authorList>
            <person name="McEvoy S.L."/>
            <person name="Sezen U.U."/>
            <person name="Trouern-Trend A."/>
            <person name="McMahon S.M."/>
            <person name="Schaberg P.G."/>
            <person name="Yang J."/>
            <person name="Wegrzyn J.L."/>
            <person name="Swenson N.G."/>
        </authorList>
    </citation>
    <scope>NUCLEOTIDE SEQUENCE</scope>
    <source>
        <strain evidence="13">NS2018</strain>
    </source>
</reference>
<dbReference type="Proteomes" id="UP001168877">
    <property type="component" value="Unassembled WGS sequence"/>
</dbReference>
<comment type="subcellular location">
    <subcellularLocation>
        <location evidence="1">Membrane</location>
        <topology evidence="1">Multi-pass membrane protein</topology>
    </subcellularLocation>
</comment>
<keyword evidence="2" id="KW-0813">Transport</keyword>
<dbReference type="EMBL" id="JAUESC010000381">
    <property type="protein sequence ID" value="KAK0590700.1"/>
    <property type="molecule type" value="Genomic_DNA"/>
</dbReference>
<evidence type="ECO:0000256" key="3">
    <source>
        <dbReference type="ARBA" id="ARBA00022692"/>
    </source>
</evidence>
<keyword evidence="10" id="KW-0407">Ion channel</keyword>
<organism evidence="13 14">
    <name type="scientific">Acer saccharum</name>
    <name type="common">Sugar maple</name>
    <dbReference type="NCBI Taxonomy" id="4024"/>
    <lineage>
        <taxon>Eukaryota</taxon>
        <taxon>Viridiplantae</taxon>
        <taxon>Streptophyta</taxon>
        <taxon>Embryophyta</taxon>
        <taxon>Tracheophyta</taxon>
        <taxon>Spermatophyta</taxon>
        <taxon>Magnoliopsida</taxon>
        <taxon>eudicotyledons</taxon>
        <taxon>Gunneridae</taxon>
        <taxon>Pentapetalae</taxon>
        <taxon>rosids</taxon>
        <taxon>malvids</taxon>
        <taxon>Sapindales</taxon>
        <taxon>Sapindaceae</taxon>
        <taxon>Hippocastanoideae</taxon>
        <taxon>Acereae</taxon>
        <taxon>Acer</taxon>
    </lineage>
</organism>
<dbReference type="GO" id="GO:0016020">
    <property type="term" value="C:membrane"/>
    <property type="evidence" value="ECO:0007669"/>
    <property type="project" value="UniProtKB-SubCell"/>
</dbReference>
<feature type="domain" description="Ionotropic glutamate receptor C-terminal" evidence="12">
    <location>
        <begin position="1"/>
        <end position="130"/>
    </location>
</feature>
<dbReference type="AlphaFoldDB" id="A0AA39SJA9"/>
<keyword evidence="5" id="KW-0406">Ion transport</keyword>
<dbReference type="GO" id="GO:0015276">
    <property type="term" value="F:ligand-gated monoatomic ion channel activity"/>
    <property type="evidence" value="ECO:0007669"/>
    <property type="project" value="InterPro"/>
</dbReference>
<comment type="caution">
    <text evidence="13">The sequence shown here is derived from an EMBL/GenBank/DDBJ whole genome shotgun (WGS) entry which is preliminary data.</text>
</comment>
<evidence type="ECO:0000256" key="2">
    <source>
        <dbReference type="ARBA" id="ARBA00022448"/>
    </source>
</evidence>
<feature type="transmembrane region" description="Helical" evidence="11">
    <location>
        <begin position="154"/>
        <end position="175"/>
    </location>
</feature>
<name>A0AA39SJA9_ACESA</name>
<evidence type="ECO:0000256" key="7">
    <source>
        <dbReference type="ARBA" id="ARBA00023170"/>
    </source>
</evidence>
<evidence type="ECO:0000256" key="9">
    <source>
        <dbReference type="ARBA" id="ARBA00023286"/>
    </source>
</evidence>
<dbReference type="InterPro" id="IPR001320">
    <property type="entry name" value="Iontro_rcpt_C"/>
</dbReference>
<keyword evidence="6 11" id="KW-0472">Membrane</keyword>
<evidence type="ECO:0000256" key="6">
    <source>
        <dbReference type="ARBA" id="ARBA00023136"/>
    </source>
</evidence>
<evidence type="ECO:0000256" key="10">
    <source>
        <dbReference type="ARBA" id="ARBA00023303"/>
    </source>
</evidence>
<keyword evidence="7" id="KW-0675">Receptor</keyword>
<evidence type="ECO:0000313" key="13">
    <source>
        <dbReference type="EMBL" id="KAK0590700.1"/>
    </source>
</evidence>
<evidence type="ECO:0000256" key="5">
    <source>
        <dbReference type="ARBA" id="ARBA00023065"/>
    </source>
</evidence>
<gene>
    <name evidence="13" type="ORF">LWI29_030574</name>
</gene>
<evidence type="ECO:0000256" key="1">
    <source>
        <dbReference type="ARBA" id="ARBA00004141"/>
    </source>
</evidence>
<keyword evidence="8" id="KW-0325">Glycoprotein</keyword>
<keyword evidence="3 11" id="KW-0812">Transmembrane</keyword>
<reference evidence="13" key="2">
    <citation type="submission" date="2023-06" db="EMBL/GenBank/DDBJ databases">
        <authorList>
            <person name="Swenson N.G."/>
            <person name="Wegrzyn J.L."/>
            <person name="Mcevoy S.L."/>
        </authorList>
    </citation>
    <scope>NUCLEOTIDE SEQUENCE</scope>
    <source>
        <strain evidence="13">NS2018</strain>
        <tissue evidence="13">Leaf</tissue>
    </source>
</reference>
<evidence type="ECO:0000313" key="14">
    <source>
        <dbReference type="Proteomes" id="UP001168877"/>
    </source>
</evidence>
<dbReference type="Gene3D" id="3.40.190.10">
    <property type="entry name" value="Periplasmic binding protein-like II"/>
    <property type="match status" value="2"/>
</dbReference>
<dbReference type="SUPFAM" id="SSF53850">
    <property type="entry name" value="Periplasmic binding protein-like II"/>
    <property type="match status" value="1"/>
</dbReference>
<evidence type="ECO:0000259" key="12">
    <source>
        <dbReference type="SMART" id="SM00079"/>
    </source>
</evidence>
<evidence type="ECO:0000256" key="4">
    <source>
        <dbReference type="ARBA" id="ARBA00022989"/>
    </source>
</evidence>
<keyword evidence="9" id="KW-1071">Ligand-gated ion channel</keyword>